<dbReference type="Proteomes" id="UP000075787">
    <property type="component" value="Unassembled WGS sequence"/>
</dbReference>
<dbReference type="RefSeq" id="WP_062764581.1">
    <property type="nucleotide sequence ID" value="NZ_CP121045.1"/>
</dbReference>
<evidence type="ECO:0000313" key="2">
    <source>
        <dbReference type="EMBL" id="KYO52257.1"/>
    </source>
</evidence>
<name>A0A162KVS7_9PROT</name>
<dbReference type="InterPro" id="IPR011990">
    <property type="entry name" value="TPR-like_helical_dom_sf"/>
</dbReference>
<reference evidence="2 3" key="1">
    <citation type="submission" date="2015-12" db="EMBL/GenBank/DDBJ databases">
        <title>Genome sequence of Tistrella mobilis MCCC 1A02139.</title>
        <authorList>
            <person name="Lu L."/>
            <person name="Lai Q."/>
            <person name="Shao Z."/>
            <person name="Qian P."/>
        </authorList>
    </citation>
    <scope>NUCLEOTIDE SEQUENCE [LARGE SCALE GENOMIC DNA]</scope>
    <source>
        <strain evidence="2 3">MCCC 1A02139</strain>
    </source>
</reference>
<sequence>MDSHRTPASAQSGPIPPAPAPHPAFVVVCETDADLCRLAGRLAGAGPLLVADLSLGSWRGHWLARELGRQLGLDLPGDQGPVPGEAAGGPPAERVVAALIDRETMGDATVLAAHHAAVAITDAARRQGVGAILIAGPAADHGWMAEDLWLLRLLNRLSELTVAVAVPAEGPVSADELAPAELPIAVIAAAGPVAPTVAQPADPDCPGLIWPGLIRPEDLPDAAPGSNWPVLPAIAGLAGAALILPGARAAAAAGCTEVPANPPLWQRARTEALKPVADRRPEILSAGAAAAFAEGGWRQSLRLIEAALPATADAETRGALEAQAQAMRIAVMDFAGAADRPDPEPGLSAPLRRELATAKAWGLVMTGRPAEADRLFGEARALATPADRDPMWLYLLNISALAKLRTGRIDDAFAFEHQIEARLRGFDPPDWHLGYINAINLARLHRQAGQIPEARACYERAFAITLGLRSESDQLYLAVCQAGLEQAEGRIAEALITTLRAALHWLSMTVPEALAPRVARAMGAVPGGELVARIDDHLLGRLTALLEMIGPPFDDLARNPAEDGPRWRRAEGIASGCTAWGGPGWGVLIRPRPVEEDQPGRAEAGRDGGRLGALTARILSRLSPAPMAPADACILVDGGFGTDMPVRLPELIGLALRQGCARLRFRDRDLVLTAAQAADLLDRCRIGPGPGIDAIDRAADGRLAVRFRRVRPQLVVAADDPAAMALTATDGLVFADLQARTGLDRPVLLAAVRRLEACGALAVAVPDGI</sequence>
<comment type="caution">
    <text evidence="2">The sequence shown here is derived from an EMBL/GenBank/DDBJ whole genome shotgun (WGS) entry which is preliminary data.</text>
</comment>
<accession>A0A162KVS7</accession>
<protein>
    <submittedName>
        <fullName evidence="2">Uncharacterized protein</fullName>
    </submittedName>
</protein>
<dbReference type="SUPFAM" id="SSF48452">
    <property type="entry name" value="TPR-like"/>
    <property type="match status" value="1"/>
</dbReference>
<gene>
    <name evidence="2" type="ORF">AUP44_05865</name>
</gene>
<organism evidence="2 3">
    <name type="scientific">Tistrella mobilis</name>
    <dbReference type="NCBI Taxonomy" id="171437"/>
    <lineage>
        <taxon>Bacteria</taxon>
        <taxon>Pseudomonadati</taxon>
        <taxon>Pseudomonadota</taxon>
        <taxon>Alphaproteobacteria</taxon>
        <taxon>Geminicoccales</taxon>
        <taxon>Geminicoccaceae</taxon>
        <taxon>Tistrella</taxon>
    </lineage>
</organism>
<feature type="region of interest" description="Disordered" evidence="1">
    <location>
        <begin position="1"/>
        <end position="20"/>
    </location>
</feature>
<dbReference type="Gene3D" id="1.25.40.10">
    <property type="entry name" value="Tetratricopeptide repeat domain"/>
    <property type="match status" value="1"/>
</dbReference>
<evidence type="ECO:0000313" key="3">
    <source>
        <dbReference type="Proteomes" id="UP000075787"/>
    </source>
</evidence>
<dbReference type="GeneID" id="97242845"/>
<evidence type="ECO:0000256" key="1">
    <source>
        <dbReference type="SAM" id="MobiDB-lite"/>
    </source>
</evidence>
<dbReference type="AlphaFoldDB" id="A0A162KVS7"/>
<dbReference type="EMBL" id="LPZR01000158">
    <property type="protein sequence ID" value="KYO52257.1"/>
    <property type="molecule type" value="Genomic_DNA"/>
</dbReference>
<proteinExistence type="predicted"/>